<feature type="region of interest" description="Disordered" evidence="1">
    <location>
        <begin position="37"/>
        <end position="89"/>
    </location>
</feature>
<dbReference type="AlphaFoldDB" id="A0A7S1YT41"/>
<organism evidence="2">
    <name type="scientific">Ditylum brightwellii</name>
    <dbReference type="NCBI Taxonomy" id="49249"/>
    <lineage>
        <taxon>Eukaryota</taxon>
        <taxon>Sar</taxon>
        <taxon>Stramenopiles</taxon>
        <taxon>Ochrophyta</taxon>
        <taxon>Bacillariophyta</taxon>
        <taxon>Mediophyceae</taxon>
        <taxon>Lithodesmiophycidae</taxon>
        <taxon>Lithodesmiales</taxon>
        <taxon>Lithodesmiaceae</taxon>
        <taxon>Ditylum</taxon>
    </lineage>
</organism>
<dbReference type="EMBL" id="HBGN01007986">
    <property type="protein sequence ID" value="CAD9318863.1"/>
    <property type="molecule type" value="Transcribed_RNA"/>
</dbReference>
<evidence type="ECO:0000256" key="1">
    <source>
        <dbReference type="SAM" id="MobiDB-lite"/>
    </source>
</evidence>
<reference evidence="2" key="1">
    <citation type="submission" date="2021-01" db="EMBL/GenBank/DDBJ databases">
        <authorList>
            <person name="Corre E."/>
            <person name="Pelletier E."/>
            <person name="Niang G."/>
            <person name="Scheremetjew M."/>
            <person name="Finn R."/>
            <person name="Kale V."/>
            <person name="Holt S."/>
            <person name="Cochrane G."/>
            <person name="Meng A."/>
            <person name="Brown T."/>
            <person name="Cohen L."/>
        </authorList>
    </citation>
    <scope>NUCLEOTIDE SEQUENCE</scope>
    <source>
        <strain evidence="2">Pop2</strain>
    </source>
</reference>
<gene>
    <name evidence="2" type="ORF">DBRI1063_LOCUS5092</name>
</gene>
<name>A0A7S1YT41_9STRA</name>
<feature type="region of interest" description="Disordered" evidence="1">
    <location>
        <begin position="1"/>
        <end position="25"/>
    </location>
</feature>
<protein>
    <submittedName>
        <fullName evidence="2">Uncharacterized protein</fullName>
    </submittedName>
</protein>
<sequence length="305" mass="34177">MSRKALTVNIISSNKQLTRHDETNEKSYMNKLSTELLSPANTAATEESSVSSETPSTTTAENGKENDEPLFLSPPPTTTTSTTTSSSILATDDDGEHVTIECCIHQQPHHTKFSFDKTKNDDSCACSISIFSATKNEHMDFFLPKLGMACQCHETNDDDDEEEEEEDPTALRNILRTWQVNFLASLRITNANQFIIAYKKDPRALSKSLKQWRRINSNADSRTTIQPQQAAKITSKSCYNALYIWYKMSTIVLHSNNLLNGLKEHQIINDSDACTVPDTLTVPNLSDTFVSSDLRLVDDLEMIEI</sequence>
<feature type="compositionally biased region" description="Low complexity" evidence="1">
    <location>
        <begin position="78"/>
        <end position="87"/>
    </location>
</feature>
<feature type="compositionally biased region" description="Low complexity" evidence="1">
    <location>
        <begin position="40"/>
        <end position="61"/>
    </location>
</feature>
<evidence type="ECO:0000313" key="2">
    <source>
        <dbReference type="EMBL" id="CAD9318863.1"/>
    </source>
</evidence>
<accession>A0A7S1YT41</accession>
<proteinExistence type="predicted"/>